<dbReference type="EMBL" id="JAEFBJ010000010">
    <property type="protein sequence ID" value="KAG7565419.1"/>
    <property type="molecule type" value="Genomic_DNA"/>
</dbReference>
<protein>
    <submittedName>
        <fullName evidence="2">VHS domain</fullName>
    </submittedName>
</protein>
<evidence type="ECO:0000259" key="1">
    <source>
        <dbReference type="PROSITE" id="PS50179"/>
    </source>
</evidence>
<proteinExistence type="predicted"/>
<organism evidence="2 3">
    <name type="scientific">Arabidopsis suecica</name>
    <name type="common">Swedish thale-cress</name>
    <name type="synonym">Cardaminopsis suecica</name>
    <dbReference type="NCBI Taxonomy" id="45249"/>
    <lineage>
        <taxon>Eukaryota</taxon>
        <taxon>Viridiplantae</taxon>
        <taxon>Streptophyta</taxon>
        <taxon>Embryophyta</taxon>
        <taxon>Tracheophyta</taxon>
        <taxon>Spermatophyta</taxon>
        <taxon>Magnoliopsida</taxon>
        <taxon>eudicotyledons</taxon>
        <taxon>Gunneridae</taxon>
        <taxon>Pentapetalae</taxon>
        <taxon>rosids</taxon>
        <taxon>malvids</taxon>
        <taxon>Brassicales</taxon>
        <taxon>Brassicaceae</taxon>
        <taxon>Camelineae</taxon>
        <taxon>Arabidopsis</taxon>
    </lineage>
</organism>
<feature type="domain" description="VHS" evidence="1">
    <location>
        <begin position="1"/>
        <end position="70"/>
    </location>
</feature>
<dbReference type="InterPro" id="IPR002014">
    <property type="entry name" value="VHS_dom"/>
</dbReference>
<sequence length="78" mass="9032">MNVCTWVQERLAAGDRLSVQAFLRRLTGTITDVEKKEMVYLVSLPLSISLCVENPERPVHRRQQSQTFLDVRLFCPIQ</sequence>
<comment type="caution">
    <text evidence="2">The sequence shown here is derived from an EMBL/GenBank/DDBJ whole genome shotgun (WGS) entry which is preliminary data.</text>
</comment>
<reference evidence="2 3" key="1">
    <citation type="submission" date="2020-12" db="EMBL/GenBank/DDBJ databases">
        <title>Concerted genomic and epigenomic changes stabilize Arabidopsis allopolyploids.</title>
        <authorList>
            <person name="Chen Z."/>
        </authorList>
    </citation>
    <scope>NUCLEOTIDE SEQUENCE [LARGE SCALE GENOMIC DNA]</scope>
    <source>
        <strain evidence="2">As9502</strain>
        <tissue evidence="2">Leaf</tissue>
    </source>
</reference>
<dbReference type="PROSITE" id="PS50179">
    <property type="entry name" value="VHS"/>
    <property type="match status" value="1"/>
</dbReference>
<dbReference type="OrthoDB" id="10327478at2759"/>
<accession>A0A8T2A131</accession>
<name>A0A8T2A131_ARASU</name>
<gene>
    <name evidence="2" type="ORF">ISN44_As10g021130</name>
</gene>
<keyword evidence="3" id="KW-1185">Reference proteome</keyword>
<dbReference type="GO" id="GO:0035091">
    <property type="term" value="F:phosphatidylinositol binding"/>
    <property type="evidence" value="ECO:0007669"/>
    <property type="project" value="InterPro"/>
</dbReference>
<dbReference type="GO" id="GO:0043130">
    <property type="term" value="F:ubiquitin binding"/>
    <property type="evidence" value="ECO:0007669"/>
    <property type="project" value="InterPro"/>
</dbReference>
<evidence type="ECO:0000313" key="2">
    <source>
        <dbReference type="EMBL" id="KAG7565419.1"/>
    </source>
</evidence>
<dbReference type="Proteomes" id="UP000694251">
    <property type="component" value="Chromosome 10"/>
</dbReference>
<dbReference type="AlphaFoldDB" id="A0A8T2A131"/>
<evidence type="ECO:0000313" key="3">
    <source>
        <dbReference type="Proteomes" id="UP000694251"/>
    </source>
</evidence>